<dbReference type="OrthoDB" id="7941246at2"/>
<proteinExistence type="predicted"/>
<evidence type="ECO:0000313" key="1">
    <source>
        <dbReference type="EMBL" id="RYP85341.1"/>
    </source>
</evidence>
<accession>A0A4Q4ZDC2</accession>
<organism evidence="1 2">
    <name type="scientific">Nocardioides guangzhouensis</name>
    <dbReference type="NCBI Taxonomy" id="2497878"/>
    <lineage>
        <taxon>Bacteria</taxon>
        <taxon>Bacillati</taxon>
        <taxon>Actinomycetota</taxon>
        <taxon>Actinomycetes</taxon>
        <taxon>Propionibacteriales</taxon>
        <taxon>Nocardioidaceae</taxon>
        <taxon>Nocardioides</taxon>
    </lineage>
</organism>
<keyword evidence="2" id="KW-1185">Reference proteome</keyword>
<dbReference type="Proteomes" id="UP000295198">
    <property type="component" value="Unassembled WGS sequence"/>
</dbReference>
<gene>
    <name evidence="1" type="ORF">EKO23_12730</name>
</gene>
<evidence type="ECO:0000313" key="2">
    <source>
        <dbReference type="Proteomes" id="UP000295198"/>
    </source>
</evidence>
<reference evidence="1 2" key="1">
    <citation type="submission" date="2019-01" db="EMBL/GenBank/DDBJ databases">
        <title>Nocardioides guangzhouensis sp. nov., an actinobacterium isolated from soil.</title>
        <authorList>
            <person name="Fu Y."/>
            <person name="Cai Y."/>
            <person name="Lin Z."/>
            <person name="Chen P."/>
        </authorList>
    </citation>
    <scope>NUCLEOTIDE SEQUENCE [LARGE SCALE GENOMIC DNA]</scope>
    <source>
        <strain evidence="1 2">130</strain>
    </source>
</reference>
<protein>
    <submittedName>
        <fullName evidence="1">Epimerase</fullName>
    </submittedName>
</protein>
<dbReference type="SUPFAM" id="SSF51735">
    <property type="entry name" value="NAD(P)-binding Rossmann-fold domains"/>
    <property type="match status" value="1"/>
</dbReference>
<name>A0A4Q4ZDC2_9ACTN</name>
<dbReference type="EMBL" id="SDKM01000017">
    <property type="protein sequence ID" value="RYP85341.1"/>
    <property type="molecule type" value="Genomic_DNA"/>
</dbReference>
<dbReference type="InterPro" id="IPR036291">
    <property type="entry name" value="NAD(P)-bd_dom_sf"/>
</dbReference>
<comment type="caution">
    <text evidence="1">The sequence shown here is derived from an EMBL/GenBank/DDBJ whole genome shotgun (WGS) entry which is preliminary data.</text>
</comment>
<dbReference type="AlphaFoldDB" id="A0A4Q4ZDC2"/>
<sequence length="321" mass="33819">MRILVLGGTVFLSRAVAVEAVARGHDVVCACRGTSGRVPDGAEHVVLDRTTGDWPALSGFDAVVDVSRTPSHVRSAVAALPEAHWVFVSTCSVYADHRALGGTPATTPLIDAITEDVDWTSSPEAYGGMKVACEQIVQDGAATSAVVRPGLIAGPGDPTGRFTYWPVRLAEPGPVLAPPADDVVQTIDVRDLAAWVVHAAETRLEGVYDGVGAATLRADFLAEVARGVADTVPDFAWSSEEFLATHEVAAWHGPRSLPVWVPGKDDRGFMAHDVAPSLAAGLRLRPLADTARDTLAWVRSDPDAVVTGLTVDEERAVLAAR</sequence>
<dbReference type="RefSeq" id="WP_134717831.1">
    <property type="nucleotide sequence ID" value="NZ_SDKM01000017.1"/>
</dbReference>
<dbReference type="Gene3D" id="3.40.50.720">
    <property type="entry name" value="NAD(P)-binding Rossmann-like Domain"/>
    <property type="match status" value="1"/>
</dbReference>